<evidence type="ECO:0000259" key="6">
    <source>
        <dbReference type="PROSITE" id="PS51935"/>
    </source>
</evidence>
<protein>
    <submittedName>
        <fullName evidence="7">Protein NlpC</fullName>
    </submittedName>
</protein>
<dbReference type="InterPro" id="IPR000064">
    <property type="entry name" value="NLP_P60_dom"/>
</dbReference>
<sequence length="211" mass="23647">MISRNERGAIRRDARRIAGVGLLLVTLAGCASAPREAIPPDDVAYFERPLPSLAEGALMSPREDGASLDFSNPALARVRQALLDAHERWVGTPYRLGGESFRGIDCSALVQRVFAENFRIELPRTTRAQVQEGTPVARDELLVGDLVFFRPPGAYHHVGIYVGEGFFLHASTSQGVILSELDNVYWRRHYWQARRPMEPTQLAQRTTWFDS</sequence>
<comment type="similarity">
    <text evidence="1">Belongs to the peptidase C40 family.</text>
</comment>
<dbReference type="Gene3D" id="3.90.1720.10">
    <property type="entry name" value="endopeptidase domain like (from Nostoc punctiforme)"/>
    <property type="match status" value="1"/>
</dbReference>
<dbReference type="GO" id="GO:0006508">
    <property type="term" value="P:proteolysis"/>
    <property type="evidence" value="ECO:0007669"/>
    <property type="project" value="UniProtKB-KW"/>
</dbReference>
<dbReference type="PANTHER" id="PTHR47360:SF1">
    <property type="entry name" value="ENDOPEPTIDASE NLPC-RELATED"/>
    <property type="match status" value="1"/>
</dbReference>
<dbReference type="PANTHER" id="PTHR47360">
    <property type="entry name" value="MUREIN DD-ENDOPEPTIDASE MEPS/MUREIN LD-CARBOXYPEPTIDASE"/>
    <property type="match status" value="1"/>
</dbReference>
<evidence type="ECO:0000256" key="5">
    <source>
        <dbReference type="ARBA" id="ARBA00022807"/>
    </source>
</evidence>
<dbReference type="Pfam" id="PF00877">
    <property type="entry name" value="NLPC_P60"/>
    <property type="match status" value="1"/>
</dbReference>
<keyword evidence="4" id="KW-0378">Hydrolase</keyword>
<organism evidence="7 8">
    <name type="scientific">Bisbaumannia pacifica</name>
    <dbReference type="NCBI Taxonomy" id="77098"/>
    <lineage>
        <taxon>Bacteria</taxon>
        <taxon>Pseudomonadati</taxon>
        <taxon>Pseudomonadota</taxon>
        <taxon>Gammaproteobacteria</taxon>
        <taxon>Oceanospirillales</taxon>
        <taxon>Halomonadaceae</taxon>
        <taxon>Bisbaumannia</taxon>
    </lineage>
</organism>
<dbReference type="RefSeq" id="WP_371832415.1">
    <property type="nucleotide sequence ID" value="NZ_BJUK01000005.1"/>
</dbReference>
<evidence type="ECO:0000256" key="2">
    <source>
        <dbReference type="ARBA" id="ARBA00022670"/>
    </source>
</evidence>
<comment type="caution">
    <text evidence="7">The sequence shown here is derived from an EMBL/GenBank/DDBJ whole genome shotgun (WGS) entry which is preliminary data.</text>
</comment>
<keyword evidence="3" id="KW-0732">Signal</keyword>
<evidence type="ECO:0000313" key="7">
    <source>
        <dbReference type="EMBL" id="GEK46311.1"/>
    </source>
</evidence>
<gene>
    <name evidence="7" type="ORF">HPA02_05940</name>
</gene>
<dbReference type="GO" id="GO:0008234">
    <property type="term" value="F:cysteine-type peptidase activity"/>
    <property type="evidence" value="ECO:0007669"/>
    <property type="project" value="UniProtKB-KW"/>
</dbReference>
<evidence type="ECO:0000313" key="8">
    <source>
        <dbReference type="Proteomes" id="UP000321275"/>
    </source>
</evidence>
<dbReference type="Proteomes" id="UP000321275">
    <property type="component" value="Unassembled WGS sequence"/>
</dbReference>
<dbReference type="InterPro" id="IPR052062">
    <property type="entry name" value="Murein_DD/LD_carboxypeptidase"/>
</dbReference>
<dbReference type="PROSITE" id="PS51257">
    <property type="entry name" value="PROKAR_LIPOPROTEIN"/>
    <property type="match status" value="1"/>
</dbReference>
<evidence type="ECO:0000256" key="1">
    <source>
        <dbReference type="ARBA" id="ARBA00007074"/>
    </source>
</evidence>
<keyword evidence="5" id="KW-0788">Thiol protease</keyword>
<evidence type="ECO:0000256" key="3">
    <source>
        <dbReference type="ARBA" id="ARBA00022729"/>
    </source>
</evidence>
<dbReference type="AlphaFoldDB" id="A0A510X5R4"/>
<keyword evidence="2" id="KW-0645">Protease</keyword>
<proteinExistence type="inferred from homology"/>
<accession>A0A510X5R4</accession>
<reference evidence="7 8" key="1">
    <citation type="submission" date="2019-07" db="EMBL/GenBank/DDBJ databases">
        <title>Whole genome shotgun sequence of Halomonas pacifica NBRC 102220.</title>
        <authorList>
            <person name="Hosoyama A."/>
            <person name="Uohara A."/>
            <person name="Ohji S."/>
            <person name="Ichikawa N."/>
        </authorList>
    </citation>
    <scope>NUCLEOTIDE SEQUENCE [LARGE SCALE GENOMIC DNA]</scope>
    <source>
        <strain evidence="7 8">NBRC 102220</strain>
    </source>
</reference>
<dbReference type="PROSITE" id="PS51935">
    <property type="entry name" value="NLPC_P60"/>
    <property type="match status" value="1"/>
</dbReference>
<feature type="domain" description="NlpC/P60" evidence="6">
    <location>
        <begin position="76"/>
        <end position="197"/>
    </location>
</feature>
<evidence type="ECO:0000256" key="4">
    <source>
        <dbReference type="ARBA" id="ARBA00022801"/>
    </source>
</evidence>
<keyword evidence="8" id="KW-1185">Reference proteome</keyword>
<dbReference type="SUPFAM" id="SSF54001">
    <property type="entry name" value="Cysteine proteinases"/>
    <property type="match status" value="1"/>
</dbReference>
<name>A0A510X5R4_9GAMM</name>
<dbReference type="EMBL" id="BJUK01000005">
    <property type="protein sequence ID" value="GEK46311.1"/>
    <property type="molecule type" value="Genomic_DNA"/>
</dbReference>
<dbReference type="InterPro" id="IPR038765">
    <property type="entry name" value="Papain-like_cys_pep_sf"/>
</dbReference>